<feature type="domain" description="AMP-binding enzyme C-terminal" evidence="5">
    <location>
        <begin position="494"/>
        <end position="570"/>
    </location>
</feature>
<comment type="similarity">
    <text evidence="1">Belongs to the ATP-dependent AMP-binding enzyme family.</text>
</comment>
<evidence type="ECO:0000256" key="2">
    <source>
        <dbReference type="ARBA" id="ARBA00022598"/>
    </source>
</evidence>
<dbReference type="Gene3D" id="3.30.300.30">
    <property type="match status" value="1"/>
</dbReference>
<dbReference type="FunFam" id="3.30.300.30:FF:000008">
    <property type="entry name" value="2,3-dihydroxybenzoate-AMP ligase"/>
    <property type="match status" value="1"/>
</dbReference>
<dbReference type="InParanoid" id="A0A1I5JT59"/>
<dbReference type="SUPFAM" id="SSF56801">
    <property type="entry name" value="Acetyl-CoA synthetase-like"/>
    <property type="match status" value="1"/>
</dbReference>
<organism evidence="6 7">
    <name type="scientific">Actinomadura madurae</name>
    <dbReference type="NCBI Taxonomy" id="1993"/>
    <lineage>
        <taxon>Bacteria</taxon>
        <taxon>Bacillati</taxon>
        <taxon>Actinomycetota</taxon>
        <taxon>Actinomycetes</taxon>
        <taxon>Streptosporangiales</taxon>
        <taxon>Thermomonosporaceae</taxon>
        <taxon>Actinomadura</taxon>
    </lineage>
</organism>
<accession>A0A1I5JT59</accession>
<dbReference type="PROSITE" id="PS00455">
    <property type="entry name" value="AMP_BINDING"/>
    <property type="match status" value="1"/>
</dbReference>
<reference evidence="6 7" key="1">
    <citation type="submission" date="2016-10" db="EMBL/GenBank/DDBJ databases">
        <authorList>
            <person name="de Groot N.N."/>
        </authorList>
    </citation>
    <scope>NUCLEOTIDE SEQUENCE [LARGE SCALE GENOMIC DNA]</scope>
    <source>
        <strain evidence="6 7">DSM 43067</strain>
    </source>
</reference>
<dbReference type="Proteomes" id="UP000183413">
    <property type="component" value="Unassembled WGS sequence"/>
</dbReference>
<dbReference type="InterPro" id="IPR000873">
    <property type="entry name" value="AMP-dep_synth/lig_dom"/>
</dbReference>
<dbReference type="PANTHER" id="PTHR43767:SF7">
    <property type="entry name" value="MEDIUM_LONG-CHAIN-FATTY-ACID--COA LIGASE FADD8"/>
    <property type="match status" value="1"/>
</dbReference>
<dbReference type="Pfam" id="PF13193">
    <property type="entry name" value="AMP-binding_C"/>
    <property type="match status" value="1"/>
</dbReference>
<dbReference type="Pfam" id="PF00501">
    <property type="entry name" value="AMP-binding"/>
    <property type="match status" value="1"/>
</dbReference>
<dbReference type="AlphaFoldDB" id="A0A1I5JT59"/>
<dbReference type="InterPro" id="IPR020845">
    <property type="entry name" value="AMP-binding_CS"/>
</dbReference>
<dbReference type="eggNOG" id="COG0318">
    <property type="taxonomic scope" value="Bacteria"/>
</dbReference>
<dbReference type="InterPro" id="IPR045851">
    <property type="entry name" value="AMP-bd_C_sf"/>
</dbReference>
<keyword evidence="7" id="KW-1185">Reference proteome</keyword>
<dbReference type="PANTHER" id="PTHR43767">
    <property type="entry name" value="LONG-CHAIN-FATTY-ACID--COA LIGASE"/>
    <property type="match status" value="1"/>
</dbReference>
<proteinExistence type="inferred from homology"/>
<name>A0A1I5JT59_9ACTN</name>
<evidence type="ECO:0000313" key="7">
    <source>
        <dbReference type="Proteomes" id="UP000183413"/>
    </source>
</evidence>
<dbReference type="InterPro" id="IPR025110">
    <property type="entry name" value="AMP-bd_C"/>
</dbReference>
<dbReference type="InterPro" id="IPR050237">
    <property type="entry name" value="ATP-dep_AMP-bd_enzyme"/>
</dbReference>
<feature type="domain" description="AMP-dependent synthetase/ligase" evidence="4">
    <location>
        <begin position="68"/>
        <end position="444"/>
    </location>
</feature>
<sequence length="582" mass="62205">MQDRDVEDRNAQGTGQDGGGLPAIAEVRAAMTAPGQLFEMAETEIRGVRTRVWKNAPVTLRDILEISRAHGDKDYLVYGGDRLTFAVHYARAAAFARRLIERYGIAKGDRVAIAMRNYPEWSVAFFGAAAAGAVVVPLNAWWSAGELEYGLADSGAKVLIADAERAERLAGVLPKLGVPCLVARPDGPPPDGAEAFEDALGDTGDPAAASLPQVALDPEDEATIFYTSGTTGRPKGALGTHRNIATNPVSLAYGIMSAGVRAGRTVEELAAPQPRVTLLSVPFFHATGCHSVLVASALQGGTVVLMYKWDVRQALELIEREKVTGFGGVPTMAWQVLTSPDFGEYDTSSLTGVSYGGAPAAPALVEKIKERLPERMPGNGYGLTETSSVTTYNGGVNYLERPESVGPPVAVCDVKVVDPAGEELPPGEVGELLIKGPNIIKGYWNKPEATARAFVDGWFYSGDLARLDEDGFVYIVDRAKDMLIRGGENIYCAEVEAALYEHPAIADCAVIGVPHQVLGEEVGAVVVLRPGAAAGEEEIQDFLRGRIAAFKVPVHFWFRDEGLPRNPGGKILKTRLREELLG</sequence>
<dbReference type="RefSeq" id="WP_075022367.1">
    <property type="nucleotide sequence ID" value="NZ_FOVH01000009.1"/>
</dbReference>
<dbReference type="EMBL" id="FOVH01000009">
    <property type="protein sequence ID" value="SFO75601.1"/>
    <property type="molecule type" value="Genomic_DNA"/>
</dbReference>
<dbReference type="Gene3D" id="3.40.50.980">
    <property type="match status" value="2"/>
</dbReference>
<gene>
    <name evidence="6" type="ORF">SAMN04489713_109152</name>
</gene>
<evidence type="ECO:0000256" key="1">
    <source>
        <dbReference type="ARBA" id="ARBA00006432"/>
    </source>
</evidence>
<evidence type="ECO:0000313" key="6">
    <source>
        <dbReference type="EMBL" id="SFO75601.1"/>
    </source>
</evidence>
<keyword evidence="2" id="KW-0436">Ligase</keyword>
<dbReference type="STRING" id="1993.SAMN04489713_109152"/>
<feature type="region of interest" description="Disordered" evidence="3">
    <location>
        <begin position="1"/>
        <end position="21"/>
    </location>
</feature>
<feature type="compositionally biased region" description="Basic and acidic residues" evidence="3">
    <location>
        <begin position="1"/>
        <end position="10"/>
    </location>
</feature>
<dbReference type="GO" id="GO:0016877">
    <property type="term" value="F:ligase activity, forming carbon-sulfur bonds"/>
    <property type="evidence" value="ECO:0007669"/>
    <property type="project" value="UniProtKB-ARBA"/>
</dbReference>
<dbReference type="Gene3D" id="2.30.38.10">
    <property type="entry name" value="Luciferase, Domain 3"/>
    <property type="match status" value="1"/>
</dbReference>
<protein>
    <submittedName>
        <fullName evidence="6">AMP-binding enzyme C-terminal domain-containing protein</fullName>
    </submittedName>
</protein>
<evidence type="ECO:0000259" key="4">
    <source>
        <dbReference type="Pfam" id="PF00501"/>
    </source>
</evidence>
<evidence type="ECO:0000256" key="3">
    <source>
        <dbReference type="SAM" id="MobiDB-lite"/>
    </source>
</evidence>
<evidence type="ECO:0000259" key="5">
    <source>
        <dbReference type="Pfam" id="PF13193"/>
    </source>
</evidence>